<dbReference type="EMBL" id="OZ034821">
    <property type="protein sequence ID" value="CAL1406242.1"/>
    <property type="molecule type" value="Genomic_DNA"/>
</dbReference>
<dbReference type="Proteomes" id="UP001497516">
    <property type="component" value="Chromosome 8"/>
</dbReference>
<reference evidence="1 2" key="1">
    <citation type="submission" date="2024-04" db="EMBL/GenBank/DDBJ databases">
        <authorList>
            <person name="Fracassetti M."/>
        </authorList>
    </citation>
    <scope>NUCLEOTIDE SEQUENCE [LARGE SCALE GENOMIC DNA]</scope>
</reference>
<organism evidence="1 2">
    <name type="scientific">Linum trigynum</name>
    <dbReference type="NCBI Taxonomy" id="586398"/>
    <lineage>
        <taxon>Eukaryota</taxon>
        <taxon>Viridiplantae</taxon>
        <taxon>Streptophyta</taxon>
        <taxon>Embryophyta</taxon>
        <taxon>Tracheophyta</taxon>
        <taxon>Spermatophyta</taxon>
        <taxon>Magnoliopsida</taxon>
        <taxon>eudicotyledons</taxon>
        <taxon>Gunneridae</taxon>
        <taxon>Pentapetalae</taxon>
        <taxon>rosids</taxon>
        <taxon>fabids</taxon>
        <taxon>Malpighiales</taxon>
        <taxon>Linaceae</taxon>
        <taxon>Linum</taxon>
    </lineage>
</organism>
<protein>
    <submittedName>
        <fullName evidence="1">Uncharacterized protein</fullName>
    </submittedName>
</protein>
<dbReference type="AlphaFoldDB" id="A0AAV2G7V3"/>
<evidence type="ECO:0000313" key="1">
    <source>
        <dbReference type="EMBL" id="CAL1406242.1"/>
    </source>
</evidence>
<name>A0AAV2G7V3_9ROSI</name>
<gene>
    <name evidence="1" type="ORF">LTRI10_LOCUS45980</name>
</gene>
<evidence type="ECO:0000313" key="2">
    <source>
        <dbReference type="Proteomes" id="UP001497516"/>
    </source>
</evidence>
<proteinExistence type="predicted"/>
<sequence length="157" mass="17234">MNHHPLKSFRPFPRSKIGDIRHAAILPHAKYLKILLVHFILVAPIASSNFDVPFPSPGAENVAVFAAERPRLHLLLCNSPVFDAHYFRVEFDVLRQLKMVGVGLEVIQDMVVGREMGGDGIRPLKVGELVKRFQGLELGGGQSVGASPSTLPTDSFT</sequence>
<accession>A0AAV2G7V3</accession>
<keyword evidence="2" id="KW-1185">Reference proteome</keyword>